<reference evidence="1" key="1">
    <citation type="submission" date="2018-06" db="EMBL/GenBank/DDBJ databases">
        <authorList>
            <person name="Zhirakovskaya E."/>
        </authorList>
    </citation>
    <scope>NUCLEOTIDE SEQUENCE</scope>
</reference>
<evidence type="ECO:0000313" key="1">
    <source>
        <dbReference type="EMBL" id="VAW44809.1"/>
    </source>
</evidence>
<dbReference type="EMBL" id="UOFC01000024">
    <property type="protein sequence ID" value="VAW44809.1"/>
    <property type="molecule type" value="Genomic_DNA"/>
</dbReference>
<gene>
    <name evidence="1" type="ORF">MNBD_GAMMA03-852</name>
</gene>
<organism evidence="1">
    <name type="scientific">hydrothermal vent metagenome</name>
    <dbReference type="NCBI Taxonomy" id="652676"/>
    <lineage>
        <taxon>unclassified sequences</taxon>
        <taxon>metagenomes</taxon>
        <taxon>ecological metagenomes</taxon>
    </lineage>
</organism>
<accession>A0A3B0W682</accession>
<proteinExistence type="predicted"/>
<dbReference type="AlphaFoldDB" id="A0A3B0W682"/>
<sequence>MTIVKYTQNDINNRKGKTNWKRLAKQTDSQIEKAALSDKDTPLISDYDANRFKPAKQMRHKLPT</sequence>
<name>A0A3B0W682_9ZZZZ</name>
<protein>
    <submittedName>
        <fullName evidence="1">Uncharacterized protein</fullName>
    </submittedName>
</protein>